<dbReference type="GO" id="GO:0019213">
    <property type="term" value="F:deacetylase activity"/>
    <property type="evidence" value="ECO:0007669"/>
    <property type="project" value="TreeGrafter"/>
</dbReference>
<dbReference type="GO" id="GO:0005975">
    <property type="term" value="P:carbohydrate metabolic process"/>
    <property type="evidence" value="ECO:0007669"/>
    <property type="project" value="InterPro"/>
</dbReference>
<keyword evidence="4" id="KW-0460">Magnesium</keyword>
<dbReference type="AlphaFoldDB" id="A0A318KPS5"/>
<dbReference type="Pfam" id="PF04794">
    <property type="entry name" value="YdjC"/>
    <property type="match status" value="1"/>
</dbReference>
<dbReference type="SUPFAM" id="SSF88713">
    <property type="entry name" value="Glycoside hydrolase/deacetylase"/>
    <property type="match status" value="1"/>
</dbReference>
<evidence type="ECO:0000313" key="6">
    <source>
        <dbReference type="EMBL" id="PXX78562.1"/>
    </source>
</evidence>
<dbReference type="InterPro" id="IPR006879">
    <property type="entry name" value="YdjC-like"/>
</dbReference>
<dbReference type="RefSeq" id="WP_022939226.1">
    <property type="nucleotide sequence ID" value="NZ_CABKRQ010000008.1"/>
</dbReference>
<dbReference type="PANTHER" id="PTHR31609">
    <property type="entry name" value="YDJC DEACETYLASE FAMILY MEMBER"/>
    <property type="match status" value="1"/>
</dbReference>
<dbReference type="GO" id="GO:0016787">
    <property type="term" value="F:hydrolase activity"/>
    <property type="evidence" value="ECO:0007669"/>
    <property type="project" value="UniProtKB-KW"/>
</dbReference>
<accession>A0A318KPS5</accession>
<evidence type="ECO:0000256" key="3">
    <source>
        <dbReference type="ARBA" id="ARBA00022801"/>
    </source>
</evidence>
<evidence type="ECO:0000313" key="7">
    <source>
        <dbReference type="Proteomes" id="UP000247612"/>
    </source>
</evidence>
<evidence type="ECO:0000256" key="4">
    <source>
        <dbReference type="ARBA" id="ARBA00022842"/>
    </source>
</evidence>
<sequence length="266" mass="30006">MKLLFQADDFGLCESTACGILKGIREGVIRNTGLFVNMPASEYSAKLIKDVKNVCLGIDFNLVAGKPVSDPALVPSLVDAKGDFIPSGVRMKKMKSLSDTMRADFETDPYPYDETVLEIENQLKRFIELVGRKPGYLHGHSLITNNIVKAIQAMSEKYEIPVSFNVWKEKELYMLPCEWTPKPFPIEQQLATNVEANLMSVLPQVLDHELNVFVCHAGFAEEELFKYSSYTIIRLKDLAAATSPDVKKFIEMNQIELITYDDLKEN</sequence>
<dbReference type="Proteomes" id="UP000247612">
    <property type="component" value="Unassembled WGS sequence"/>
</dbReference>
<dbReference type="STRING" id="1034346.GCA_000313565_02950"/>
<evidence type="ECO:0000256" key="1">
    <source>
        <dbReference type="ARBA" id="ARBA00001946"/>
    </source>
</evidence>
<dbReference type="OrthoDB" id="9774177at2"/>
<gene>
    <name evidence="6" type="ORF">DES51_107103</name>
</gene>
<name>A0A318KPS5_9FIRM</name>
<dbReference type="PANTHER" id="PTHR31609:SF1">
    <property type="entry name" value="CARBOHYDRATE DEACETYLASE"/>
    <property type="match status" value="1"/>
</dbReference>
<evidence type="ECO:0000256" key="2">
    <source>
        <dbReference type="ARBA" id="ARBA00022723"/>
    </source>
</evidence>
<dbReference type="EMBL" id="QJKH01000007">
    <property type="protein sequence ID" value="PXX78562.1"/>
    <property type="molecule type" value="Genomic_DNA"/>
</dbReference>
<protein>
    <submittedName>
        <fullName evidence="6">Putative glycoside hydrolase/deacetylase ChbG (UPF0249 family)</fullName>
    </submittedName>
</protein>
<dbReference type="GO" id="GO:0046872">
    <property type="term" value="F:metal ion binding"/>
    <property type="evidence" value="ECO:0007669"/>
    <property type="project" value="UniProtKB-KW"/>
</dbReference>
<comment type="cofactor">
    <cofactor evidence="1">
        <name>Mg(2+)</name>
        <dbReference type="ChEBI" id="CHEBI:18420"/>
    </cofactor>
</comment>
<reference evidence="6 7" key="1">
    <citation type="submission" date="2018-05" db="EMBL/GenBank/DDBJ databases">
        <title>Genomic Encyclopedia of Type Strains, Phase IV (KMG-IV): sequencing the most valuable type-strain genomes for metagenomic binning, comparative biology and taxonomic classification.</title>
        <authorList>
            <person name="Goeker M."/>
        </authorList>
    </citation>
    <scope>NUCLEOTIDE SEQUENCE [LARGE SCALE GENOMIC DNA]</scope>
    <source>
        <strain evidence="6 7">JC118</strain>
    </source>
</reference>
<evidence type="ECO:0000256" key="5">
    <source>
        <dbReference type="ARBA" id="ARBA00023277"/>
    </source>
</evidence>
<comment type="caution">
    <text evidence="6">The sequence shown here is derived from an EMBL/GenBank/DDBJ whole genome shotgun (WGS) entry which is preliminary data.</text>
</comment>
<dbReference type="Gene3D" id="3.20.20.370">
    <property type="entry name" value="Glycoside hydrolase/deacetylase"/>
    <property type="match status" value="1"/>
</dbReference>
<keyword evidence="3 6" id="KW-0378">Hydrolase</keyword>
<organism evidence="6 7">
    <name type="scientific">Dielma fastidiosa</name>
    <dbReference type="NCBI Taxonomy" id="1034346"/>
    <lineage>
        <taxon>Bacteria</taxon>
        <taxon>Bacillati</taxon>
        <taxon>Bacillota</taxon>
        <taxon>Erysipelotrichia</taxon>
        <taxon>Erysipelotrichales</taxon>
        <taxon>Erysipelotrichaceae</taxon>
        <taxon>Dielma</taxon>
    </lineage>
</organism>
<dbReference type="InterPro" id="IPR011330">
    <property type="entry name" value="Glyco_hydro/deAcase_b/a-brl"/>
</dbReference>
<dbReference type="CDD" id="cd10805">
    <property type="entry name" value="YdjC_like_1"/>
    <property type="match status" value="1"/>
</dbReference>
<keyword evidence="5" id="KW-0119">Carbohydrate metabolism</keyword>
<keyword evidence="2" id="KW-0479">Metal-binding</keyword>
<proteinExistence type="predicted"/>
<keyword evidence="7" id="KW-1185">Reference proteome</keyword>